<feature type="compositionally biased region" description="Basic and acidic residues" evidence="1">
    <location>
        <begin position="521"/>
        <end position="542"/>
    </location>
</feature>
<accession>Q4DL56</accession>
<dbReference type="GeneID" id="3546749"/>
<protein>
    <submittedName>
        <fullName evidence="2">Uncharacterized protein</fullName>
    </submittedName>
</protein>
<feature type="compositionally biased region" description="Basic residues" evidence="1">
    <location>
        <begin position="70"/>
        <end position="81"/>
    </location>
</feature>
<dbReference type="AlphaFoldDB" id="Q4DL56"/>
<gene>
    <name evidence="2" type="ORF">Tc00.1047053509029.80</name>
</gene>
<dbReference type="Proteomes" id="UP000002296">
    <property type="component" value="Unassembled WGS sequence"/>
</dbReference>
<proteinExistence type="predicted"/>
<dbReference type="KEGG" id="tcr:509029.80"/>
<evidence type="ECO:0000313" key="2">
    <source>
        <dbReference type="EMBL" id="EAN93256.1"/>
    </source>
</evidence>
<dbReference type="EMBL" id="AAHK01000365">
    <property type="protein sequence ID" value="EAN93256.1"/>
    <property type="molecule type" value="Genomic_DNA"/>
</dbReference>
<feature type="compositionally biased region" description="Low complexity" evidence="1">
    <location>
        <begin position="179"/>
        <end position="193"/>
    </location>
</feature>
<name>Q4DL56_TRYCC</name>
<sequence length="542" mass="60935">MDAEVEETGKPNSAVVSPVDNEERQHVVDSEANGDPAAMKAKSSATNPKKAPPCGEYPTEAPKYFANNHHNNRSGSRRKRKGDGGGGGKKEAAEEYPIEESGASSQRPKGADVHPTTSPRREWKGDCRPVRKRELSQKNPRISPQKVYSAPIASVSRHSEKLTQHYGKASPTARQKRGQQQQEQQEQQQQQQQRPEYLLSMGKNGEYVSQTPPAEEGGRRGRVRNQAFLEHYTSVYMKTPRAPRRQQKLRPINLGGEGGKTFLNQAAQAYDRKADDLHRDDEYPVEDTQDGQVPLLGHTHKSDNNMESDSVESKAKWIPFSRGVNHLSSMSMVNASSVKKEFMEDNVPSRDETQRRISSQRLLQTRCQNDEFQRCLHELIGLFNSRSEKDMVTSLGFSYACILAGKRRQKPSEIPEVWFMSRRALLLPQHRGAAERAQETTQLPLIYSNSNSNNNNRRNESSASFAENVPGTKKSGCSNERRGNGLQSVRPAQQESQDAFAELELEECEQGRNTDGFKNVESTEKLDDVHCEGEKHKELLAR</sequence>
<organism evidence="2 3">
    <name type="scientific">Trypanosoma cruzi (strain CL Brener)</name>
    <dbReference type="NCBI Taxonomy" id="353153"/>
    <lineage>
        <taxon>Eukaryota</taxon>
        <taxon>Discoba</taxon>
        <taxon>Euglenozoa</taxon>
        <taxon>Kinetoplastea</taxon>
        <taxon>Metakinetoplastina</taxon>
        <taxon>Trypanosomatida</taxon>
        <taxon>Trypanosomatidae</taxon>
        <taxon>Trypanosoma</taxon>
        <taxon>Schizotrypanum</taxon>
    </lineage>
</organism>
<feature type="region of interest" description="Disordered" evidence="1">
    <location>
        <begin position="1"/>
        <end position="222"/>
    </location>
</feature>
<keyword evidence="3" id="KW-1185">Reference proteome</keyword>
<reference evidence="2 3" key="1">
    <citation type="journal article" date="2005" name="Science">
        <title>The genome sequence of Trypanosoma cruzi, etiologic agent of Chagas disease.</title>
        <authorList>
            <person name="El-Sayed N.M."/>
            <person name="Myler P.J."/>
            <person name="Bartholomeu D.C."/>
            <person name="Nilsson D."/>
            <person name="Aggarwal G."/>
            <person name="Tran A.N."/>
            <person name="Ghedin E."/>
            <person name="Worthey E.A."/>
            <person name="Delcher A.L."/>
            <person name="Blandin G."/>
            <person name="Westenberger S.J."/>
            <person name="Caler E."/>
            <person name="Cerqueira G.C."/>
            <person name="Branche C."/>
            <person name="Haas B."/>
            <person name="Anupama A."/>
            <person name="Arner E."/>
            <person name="Aslund L."/>
            <person name="Attipoe P."/>
            <person name="Bontempi E."/>
            <person name="Bringaud F."/>
            <person name="Burton P."/>
            <person name="Cadag E."/>
            <person name="Campbell D.A."/>
            <person name="Carrington M."/>
            <person name="Crabtree J."/>
            <person name="Darban H."/>
            <person name="da Silveira J.F."/>
            <person name="de Jong P."/>
            <person name="Edwards K."/>
            <person name="Englund P.T."/>
            <person name="Fazelina G."/>
            <person name="Feldblyum T."/>
            <person name="Ferella M."/>
            <person name="Frasch A.C."/>
            <person name="Gull K."/>
            <person name="Horn D."/>
            <person name="Hou L."/>
            <person name="Huang Y."/>
            <person name="Kindlund E."/>
            <person name="Klingbeil M."/>
            <person name="Kluge S."/>
            <person name="Koo H."/>
            <person name="Lacerda D."/>
            <person name="Levin M.J."/>
            <person name="Lorenzi H."/>
            <person name="Louie T."/>
            <person name="Machado C.R."/>
            <person name="McCulloch R."/>
            <person name="McKenna A."/>
            <person name="Mizuno Y."/>
            <person name="Mottram J.C."/>
            <person name="Nelson S."/>
            <person name="Ochaya S."/>
            <person name="Osoegawa K."/>
            <person name="Pai G."/>
            <person name="Parsons M."/>
            <person name="Pentony M."/>
            <person name="Pettersson U."/>
            <person name="Pop M."/>
            <person name="Ramirez J.L."/>
            <person name="Rinta J."/>
            <person name="Robertson L."/>
            <person name="Salzberg S.L."/>
            <person name="Sanchez D.O."/>
            <person name="Seyler A."/>
            <person name="Sharma R."/>
            <person name="Shetty J."/>
            <person name="Simpson A.J."/>
            <person name="Sisk E."/>
            <person name="Tammi M.T."/>
            <person name="Tarleton R."/>
            <person name="Teixeira S."/>
            <person name="Van Aken S."/>
            <person name="Vogt C."/>
            <person name="Ward P.N."/>
            <person name="Wickstead B."/>
            <person name="Wortman J."/>
            <person name="White O."/>
            <person name="Fraser C.M."/>
            <person name="Stuart K.D."/>
            <person name="Andersson B."/>
        </authorList>
    </citation>
    <scope>NUCLEOTIDE SEQUENCE [LARGE SCALE GENOMIC DNA]</scope>
    <source>
        <strain evidence="2 3">CL Brener</strain>
    </source>
</reference>
<feature type="compositionally biased region" description="Low complexity" evidence="1">
    <location>
        <begin position="448"/>
        <end position="464"/>
    </location>
</feature>
<feature type="compositionally biased region" description="Basic and acidic residues" evidence="1">
    <location>
        <begin position="119"/>
        <end position="136"/>
    </location>
</feature>
<dbReference type="InParanoid" id="Q4DL56"/>
<feature type="region of interest" description="Disordered" evidence="1">
    <location>
        <begin position="284"/>
        <end position="310"/>
    </location>
</feature>
<feature type="compositionally biased region" description="Polar residues" evidence="1">
    <location>
        <begin position="485"/>
        <end position="497"/>
    </location>
</feature>
<dbReference type="PaxDb" id="353153-Q4DL56"/>
<dbReference type="RefSeq" id="XP_815107.1">
    <property type="nucleotide sequence ID" value="XM_810014.1"/>
</dbReference>
<feature type="region of interest" description="Disordered" evidence="1">
    <location>
        <begin position="431"/>
        <end position="542"/>
    </location>
</feature>
<evidence type="ECO:0000256" key="1">
    <source>
        <dbReference type="SAM" id="MobiDB-lite"/>
    </source>
</evidence>
<evidence type="ECO:0000313" key="3">
    <source>
        <dbReference type="Proteomes" id="UP000002296"/>
    </source>
</evidence>
<comment type="caution">
    <text evidence="2">The sequence shown here is derived from an EMBL/GenBank/DDBJ whole genome shotgun (WGS) entry which is preliminary data.</text>
</comment>